<protein>
    <recommendedName>
        <fullName evidence="3">Copia protein</fullName>
    </recommendedName>
</protein>
<evidence type="ECO:0000313" key="1">
    <source>
        <dbReference type="EMBL" id="RDY12035.1"/>
    </source>
</evidence>
<dbReference type="CDD" id="cd09272">
    <property type="entry name" value="RNase_HI_RT_Ty1"/>
    <property type="match status" value="1"/>
</dbReference>
<dbReference type="PANTHER" id="PTHR11439:SF511">
    <property type="match status" value="1"/>
</dbReference>
<evidence type="ECO:0008006" key="3">
    <source>
        <dbReference type="Google" id="ProtNLM"/>
    </source>
</evidence>
<accession>A0A371IAL2</accession>
<dbReference type="OrthoDB" id="414945at2759"/>
<name>A0A371IAL2_MUCPR</name>
<sequence length="80" mass="9353">MEIYTNADNAGSVVDRRSTSKYCMCVVGNLITWRSKKQNMVVRFNIILNDIKVKYEGPMKLFYDNNSTINIVEKKEVWEV</sequence>
<dbReference type="Proteomes" id="UP000257109">
    <property type="component" value="Unassembled WGS sequence"/>
</dbReference>
<evidence type="ECO:0000313" key="2">
    <source>
        <dbReference type="Proteomes" id="UP000257109"/>
    </source>
</evidence>
<dbReference type="AlphaFoldDB" id="A0A371IAL2"/>
<dbReference type="EMBL" id="QJKJ01000540">
    <property type="protein sequence ID" value="RDY12035.1"/>
    <property type="molecule type" value="Genomic_DNA"/>
</dbReference>
<reference evidence="1" key="1">
    <citation type="submission" date="2018-05" db="EMBL/GenBank/DDBJ databases">
        <title>Draft genome of Mucuna pruriens seed.</title>
        <authorList>
            <person name="Nnadi N.E."/>
            <person name="Vos R."/>
            <person name="Hasami M.H."/>
            <person name="Devisetty U.K."/>
            <person name="Aguiy J.C."/>
        </authorList>
    </citation>
    <scope>NUCLEOTIDE SEQUENCE [LARGE SCALE GENOMIC DNA]</scope>
    <source>
        <strain evidence="1">JCA_2017</strain>
    </source>
</reference>
<proteinExistence type="predicted"/>
<dbReference type="PANTHER" id="PTHR11439">
    <property type="entry name" value="GAG-POL-RELATED RETROTRANSPOSON"/>
    <property type="match status" value="1"/>
</dbReference>
<comment type="caution">
    <text evidence="1">The sequence shown here is derived from an EMBL/GenBank/DDBJ whole genome shotgun (WGS) entry which is preliminary data.</text>
</comment>
<gene>
    <name evidence="1" type="ORF">CR513_03216</name>
</gene>
<organism evidence="1 2">
    <name type="scientific">Mucuna pruriens</name>
    <name type="common">Velvet bean</name>
    <name type="synonym">Dolichos pruriens</name>
    <dbReference type="NCBI Taxonomy" id="157652"/>
    <lineage>
        <taxon>Eukaryota</taxon>
        <taxon>Viridiplantae</taxon>
        <taxon>Streptophyta</taxon>
        <taxon>Embryophyta</taxon>
        <taxon>Tracheophyta</taxon>
        <taxon>Spermatophyta</taxon>
        <taxon>Magnoliopsida</taxon>
        <taxon>eudicotyledons</taxon>
        <taxon>Gunneridae</taxon>
        <taxon>Pentapetalae</taxon>
        <taxon>rosids</taxon>
        <taxon>fabids</taxon>
        <taxon>Fabales</taxon>
        <taxon>Fabaceae</taxon>
        <taxon>Papilionoideae</taxon>
        <taxon>50 kb inversion clade</taxon>
        <taxon>NPAAA clade</taxon>
        <taxon>indigoferoid/millettioid clade</taxon>
        <taxon>Phaseoleae</taxon>
        <taxon>Mucuna</taxon>
    </lineage>
</organism>
<feature type="non-terminal residue" evidence="1">
    <location>
        <position position="1"/>
    </location>
</feature>
<keyword evidence="2" id="KW-1185">Reference proteome</keyword>